<dbReference type="Proteomes" id="UP000363590">
    <property type="component" value="Chromosome"/>
</dbReference>
<dbReference type="EMBL" id="CP045571">
    <property type="protein sequence ID" value="QFX95822.1"/>
    <property type="molecule type" value="Genomic_DNA"/>
</dbReference>
<dbReference type="InterPro" id="IPR007498">
    <property type="entry name" value="PqiA-like"/>
</dbReference>
<evidence type="ECO:0000313" key="2">
    <source>
        <dbReference type="EMBL" id="QFX95822.1"/>
    </source>
</evidence>
<evidence type="ECO:0000256" key="1">
    <source>
        <dbReference type="SAM" id="Phobius"/>
    </source>
</evidence>
<feature type="transmembrane region" description="Helical" evidence="1">
    <location>
        <begin position="86"/>
        <end position="107"/>
    </location>
</feature>
<accession>A0A5P9XPK0</accession>
<dbReference type="AlphaFoldDB" id="A0A5P9XPK0"/>
<name>A0A5P9XPK0_ACITH</name>
<reference evidence="2 3" key="1">
    <citation type="submission" date="2019-10" db="EMBL/GenBank/DDBJ databases">
        <authorList>
            <person name="Wang R."/>
        </authorList>
    </citation>
    <scope>NUCLEOTIDE SEQUENCE [LARGE SCALE GENOMIC DNA]</scope>
    <source>
        <strain evidence="2 3">ATCC 19377</strain>
    </source>
</reference>
<gene>
    <name evidence="2" type="primary">yebS</name>
    <name evidence="2" type="ORF">GCD22_01461</name>
</gene>
<dbReference type="KEGG" id="atx:GCD22_01461"/>
<feature type="transmembrane region" description="Helical" evidence="1">
    <location>
        <begin position="12"/>
        <end position="41"/>
    </location>
</feature>
<organism evidence="2 3">
    <name type="scientific">Acidithiobacillus thiooxidans ATCC 19377</name>
    <dbReference type="NCBI Taxonomy" id="637390"/>
    <lineage>
        <taxon>Bacteria</taxon>
        <taxon>Pseudomonadati</taxon>
        <taxon>Pseudomonadota</taxon>
        <taxon>Acidithiobacillia</taxon>
        <taxon>Acidithiobacillales</taxon>
        <taxon>Acidithiobacillaceae</taxon>
        <taxon>Acidithiobacillus</taxon>
    </lineage>
</organism>
<keyword evidence="1" id="KW-1133">Transmembrane helix</keyword>
<sequence>MTGVMKLIDAHFLLFAAIIFVASILIPLLKLFSLSWFFISVHFHSVKRLKLKTETYRLIKTIGRWSHVDVFTVTVFLPLMHLSGLLAVYVGDALPAFLAVVVLTMIATEIFDPRALWAAYLMEPHE</sequence>
<keyword evidence="1" id="KW-0472">Membrane</keyword>
<proteinExistence type="predicted"/>
<dbReference type="Pfam" id="PF04403">
    <property type="entry name" value="PqiA"/>
    <property type="match status" value="1"/>
</dbReference>
<protein>
    <submittedName>
        <fullName evidence="2">Paraquat-inducible protein A</fullName>
    </submittedName>
</protein>
<evidence type="ECO:0000313" key="3">
    <source>
        <dbReference type="Proteomes" id="UP000363590"/>
    </source>
</evidence>
<keyword evidence="1" id="KW-0812">Transmembrane</keyword>